<reference evidence="10" key="1">
    <citation type="journal article" date="2014" name="Int. J. Syst. Evol. Microbiol.">
        <title>Complete genome sequence of Corynebacterium casei LMG S-19264T (=DSM 44701T), isolated from a smear-ripened cheese.</title>
        <authorList>
            <consortium name="US DOE Joint Genome Institute (JGI-PGF)"/>
            <person name="Walter F."/>
            <person name="Albersmeier A."/>
            <person name="Kalinowski J."/>
            <person name="Ruckert C."/>
        </authorList>
    </citation>
    <scope>NUCLEOTIDE SEQUENCE</scope>
    <source>
        <strain evidence="10">CGMCC 1.15034</strain>
    </source>
</reference>
<feature type="transmembrane region" description="Helical" evidence="9">
    <location>
        <begin position="96"/>
        <end position="115"/>
    </location>
</feature>
<dbReference type="InterPro" id="IPR001851">
    <property type="entry name" value="ABC_transp_permease"/>
</dbReference>
<keyword evidence="5" id="KW-0029">Amino-acid transport</keyword>
<keyword evidence="7 9" id="KW-0472">Membrane</keyword>
<keyword evidence="4 9" id="KW-0812">Transmembrane</keyword>
<reference evidence="11 12" key="2">
    <citation type="submission" date="2018-06" db="EMBL/GenBank/DDBJ databases">
        <title>Comparative genomics of rhizobia nodulating Arachis hypogaea in China.</title>
        <authorList>
            <person name="Li Y."/>
        </authorList>
    </citation>
    <scope>NUCLEOTIDE SEQUENCE [LARGE SCALE GENOMIC DNA]</scope>
    <source>
        <strain evidence="11 12">CCBAU 51658</strain>
        <plasmid evidence="11 12">unnamed</plasmid>
    </source>
</reference>
<keyword evidence="3" id="KW-1003">Cell membrane</keyword>
<geneLocation type="plasmid" evidence="11 12">
    <name>unnamed</name>
</geneLocation>
<evidence type="ECO:0000256" key="3">
    <source>
        <dbReference type="ARBA" id="ARBA00022475"/>
    </source>
</evidence>
<dbReference type="PANTHER" id="PTHR11795">
    <property type="entry name" value="BRANCHED-CHAIN AMINO ACID TRANSPORT SYSTEM PERMEASE PROTEIN LIVH"/>
    <property type="match status" value="1"/>
</dbReference>
<organism evidence="10 13">
    <name type="scientific">Bradyrhizobium guangdongense</name>
    <dbReference type="NCBI Taxonomy" id="1325090"/>
    <lineage>
        <taxon>Bacteria</taxon>
        <taxon>Pseudomonadati</taxon>
        <taxon>Pseudomonadota</taxon>
        <taxon>Alphaproteobacteria</taxon>
        <taxon>Hyphomicrobiales</taxon>
        <taxon>Nitrobacteraceae</taxon>
        <taxon>Bradyrhizobium</taxon>
    </lineage>
</organism>
<dbReference type="CDD" id="cd06582">
    <property type="entry name" value="TM_PBP1_LivH_like"/>
    <property type="match status" value="1"/>
</dbReference>
<evidence type="ECO:0000256" key="7">
    <source>
        <dbReference type="ARBA" id="ARBA00023136"/>
    </source>
</evidence>
<feature type="transmembrane region" description="Helical" evidence="9">
    <location>
        <begin position="141"/>
        <end position="160"/>
    </location>
</feature>
<dbReference type="Proteomes" id="UP000625079">
    <property type="component" value="Unassembled WGS sequence"/>
</dbReference>
<evidence type="ECO:0000313" key="12">
    <source>
        <dbReference type="Proteomes" id="UP000593880"/>
    </source>
</evidence>
<evidence type="ECO:0000256" key="5">
    <source>
        <dbReference type="ARBA" id="ARBA00022970"/>
    </source>
</evidence>
<comment type="similarity">
    <text evidence="8">Belongs to the binding-protein-dependent transport system permease family. LivHM subfamily.</text>
</comment>
<evidence type="ECO:0000256" key="2">
    <source>
        <dbReference type="ARBA" id="ARBA00022448"/>
    </source>
</evidence>
<protein>
    <submittedName>
        <fullName evidence="10">Branched-chain amino acid ABC transporter permease</fullName>
    </submittedName>
</protein>
<keyword evidence="2" id="KW-0813">Transport</keyword>
<evidence type="ECO:0000256" key="1">
    <source>
        <dbReference type="ARBA" id="ARBA00004651"/>
    </source>
</evidence>
<dbReference type="InterPro" id="IPR052157">
    <property type="entry name" value="BCAA_transport_permease"/>
</dbReference>
<reference evidence="10" key="3">
    <citation type="submission" date="2022-12" db="EMBL/GenBank/DDBJ databases">
        <authorList>
            <person name="Sun Q."/>
            <person name="Zhou Y."/>
        </authorList>
    </citation>
    <scope>NUCLEOTIDE SEQUENCE</scope>
    <source>
        <strain evidence="10">CGMCC 1.15034</strain>
    </source>
</reference>
<dbReference type="Pfam" id="PF02653">
    <property type="entry name" value="BPD_transp_2"/>
    <property type="match status" value="1"/>
</dbReference>
<keyword evidence="12" id="KW-1185">Reference proteome</keyword>
<dbReference type="GO" id="GO:0006865">
    <property type="term" value="P:amino acid transport"/>
    <property type="evidence" value="ECO:0007669"/>
    <property type="project" value="UniProtKB-KW"/>
</dbReference>
<dbReference type="GO" id="GO:0005886">
    <property type="term" value="C:plasma membrane"/>
    <property type="evidence" value="ECO:0007669"/>
    <property type="project" value="UniProtKB-SubCell"/>
</dbReference>
<keyword evidence="11" id="KW-0614">Plasmid</keyword>
<dbReference type="EMBL" id="BMHC01000007">
    <property type="protein sequence ID" value="GGI25791.1"/>
    <property type="molecule type" value="Genomic_DNA"/>
</dbReference>
<dbReference type="AlphaFoldDB" id="A0A410VID4"/>
<accession>A0A410VID4</accession>
<dbReference type="PANTHER" id="PTHR11795:SF442">
    <property type="entry name" value="ABC TRANSPORTER ATP-BINDING PROTEIN"/>
    <property type="match status" value="1"/>
</dbReference>
<feature type="transmembrane region" description="Helical" evidence="9">
    <location>
        <begin position="227"/>
        <end position="251"/>
    </location>
</feature>
<feature type="transmembrane region" description="Helical" evidence="9">
    <location>
        <begin position="12"/>
        <end position="31"/>
    </location>
</feature>
<feature type="transmembrane region" description="Helical" evidence="9">
    <location>
        <begin position="61"/>
        <end position="84"/>
    </location>
</feature>
<dbReference type="Proteomes" id="UP000593880">
    <property type="component" value="Plasmid unnamed"/>
</dbReference>
<gene>
    <name evidence="10" type="ORF">GCM10010987_36140</name>
    <name evidence="11" type="ORF">XH86_39020</name>
</gene>
<keyword evidence="6 9" id="KW-1133">Transmembrane helix</keyword>
<name>A0A410VID4_9BRAD</name>
<feature type="transmembrane region" description="Helical" evidence="9">
    <location>
        <begin position="258"/>
        <end position="277"/>
    </location>
</feature>
<proteinExistence type="inferred from homology"/>
<evidence type="ECO:0000313" key="11">
    <source>
        <dbReference type="EMBL" id="QOZ64637.1"/>
    </source>
</evidence>
<dbReference type="OrthoDB" id="9807115at2"/>
<dbReference type="RefSeq" id="WP_128930028.1">
    <property type="nucleotide sequence ID" value="NZ_BMHC01000007.1"/>
</dbReference>
<evidence type="ECO:0000256" key="4">
    <source>
        <dbReference type="ARBA" id="ARBA00022692"/>
    </source>
</evidence>
<evidence type="ECO:0000313" key="10">
    <source>
        <dbReference type="EMBL" id="GGI25791.1"/>
    </source>
</evidence>
<comment type="subcellular location">
    <subcellularLocation>
        <location evidence="1">Cell membrane</location>
        <topology evidence="1">Multi-pass membrane protein</topology>
    </subcellularLocation>
</comment>
<evidence type="ECO:0000256" key="6">
    <source>
        <dbReference type="ARBA" id="ARBA00022989"/>
    </source>
</evidence>
<dbReference type="GO" id="GO:0022857">
    <property type="term" value="F:transmembrane transporter activity"/>
    <property type="evidence" value="ECO:0007669"/>
    <property type="project" value="InterPro"/>
</dbReference>
<sequence length="287" mass="29753">MVGFVNVLIGGIAYGFVLFLMAGGLSITLGLMGFANMAHAALAMVGGYTAALLIGKAGWPFLAAVAAAAAIAAAVGAILERSLFRRLYEASELEQVLLTIGVVYVSIAAATYLVGPEQMAIAVPSWLDGNVRIGAVEVSRYRLFLIGFGTALLLSLLVLIDHTNFGARIRAAVFNRRMTASCGIDVARLYALAFALGSALAGLGGALSVKLLGLDPNFPIKFLTELLIVVSVGGLGSLRGTFAACLMFGVLDVAGKYLLPEIGAFIIYATALSVLTVRPQGLAGRPQ</sequence>
<evidence type="ECO:0000256" key="8">
    <source>
        <dbReference type="ARBA" id="ARBA00037998"/>
    </source>
</evidence>
<evidence type="ECO:0000313" key="13">
    <source>
        <dbReference type="Proteomes" id="UP000625079"/>
    </source>
</evidence>
<dbReference type="EMBL" id="CP030058">
    <property type="protein sequence ID" value="QOZ64637.1"/>
    <property type="molecule type" value="Genomic_DNA"/>
</dbReference>
<feature type="transmembrane region" description="Helical" evidence="9">
    <location>
        <begin position="186"/>
        <end position="207"/>
    </location>
</feature>
<evidence type="ECO:0000256" key="9">
    <source>
        <dbReference type="SAM" id="Phobius"/>
    </source>
</evidence>